<dbReference type="GO" id="GO:0006513">
    <property type="term" value="P:protein monoubiquitination"/>
    <property type="evidence" value="ECO:0007669"/>
    <property type="project" value="TreeGrafter"/>
</dbReference>
<dbReference type="InterPro" id="IPR000315">
    <property type="entry name" value="Znf_B-box"/>
</dbReference>
<sequence>MASFHSHGSGQVPVKCGLCETDRSIQWKCMDCSLLMCDHCKTKVHSKFKNGREHRIIDKNEDKLHMEEIEFTNIKCPEHNGQLLCLYCKTCDKLVCPTCFAKVHKKHDLIEISDAYNIKVERIKIEVMKMQKSIHRMNVKKDHFNKLVFEENSTYSKVRQDILIHETTVKEQVKQYFEELINKLDKSHETVLSSVKDDLNAITSFTNQTEDKINEVQDFIRVSNASDVFKEAKQMEMEKFTKTDEPVTKPNYASTPKFVPGYFTKSSIGALQDGGNLSTEIDISLDMKNEYQTAINGIQLVSPCLDQSIWISSGPFRILQRVQPDGTNLRVMSKFNIEVRGMAVTPSNQLLLCVRGKTRLQQINSSGELIESVYDVSPYYPIAIHFISGNQLIVGAHDDQLKKNAVMILSDNGNIETVYRPLINGPISITSTNYKNIHVVDRILKDYSGKVVVLGQEGHIINEYAGHSTINKHKSFKPVNIVATPYDNVVVIDLNTNILHILSDNGNLVSYCNVEKIGITFPQSLAFNVTGQFYIGRGRIIGSKTKEAKLYEINIEGV</sequence>
<dbReference type="CDD" id="cd19757">
    <property type="entry name" value="Bbox1"/>
    <property type="match status" value="1"/>
</dbReference>
<dbReference type="GO" id="GO:0008270">
    <property type="term" value="F:zinc ion binding"/>
    <property type="evidence" value="ECO:0007669"/>
    <property type="project" value="UniProtKB-KW"/>
</dbReference>
<organism evidence="3 4">
    <name type="scientific">Mytilus galloprovincialis</name>
    <name type="common">Mediterranean mussel</name>
    <dbReference type="NCBI Taxonomy" id="29158"/>
    <lineage>
        <taxon>Eukaryota</taxon>
        <taxon>Metazoa</taxon>
        <taxon>Spiralia</taxon>
        <taxon>Lophotrochozoa</taxon>
        <taxon>Mollusca</taxon>
        <taxon>Bivalvia</taxon>
        <taxon>Autobranchia</taxon>
        <taxon>Pteriomorphia</taxon>
        <taxon>Mytilida</taxon>
        <taxon>Mytiloidea</taxon>
        <taxon>Mytilidae</taxon>
        <taxon>Mytilinae</taxon>
        <taxon>Mytilus</taxon>
    </lineage>
</organism>
<dbReference type="OrthoDB" id="264520at2759"/>
<dbReference type="PANTHER" id="PTHR25462">
    <property type="entry name" value="BONUS, ISOFORM C-RELATED"/>
    <property type="match status" value="1"/>
</dbReference>
<accession>A0A8B6EAA5</accession>
<dbReference type="GO" id="GO:0061630">
    <property type="term" value="F:ubiquitin protein ligase activity"/>
    <property type="evidence" value="ECO:0007669"/>
    <property type="project" value="TreeGrafter"/>
</dbReference>
<dbReference type="PROSITE" id="PS50119">
    <property type="entry name" value="ZF_BBOX"/>
    <property type="match status" value="1"/>
</dbReference>
<dbReference type="Gene3D" id="2.120.10.30">
    <property type="entry name" value="TolB, C-terminal domain"/>
    <property type="match status" value="1"/>
</dbReference>
<dbReference type="PANTHER" id="PTHR25462:SF229">
    <property type="entry name" value="TRANSCRIPTION INTERMEDIARY FACTOR 1-BETA"/>
    <property type="match status" value="1"/>
</dbReference>
<feature type="domain" description="B box-type" evidence="2">
    <location>
        <begin position="71"/>
        <end position="112"/>
    </location>
</feature>
<evidence type="ECO:0000313" key="3">
    <source>
        <dbReference type="EMBL" id="VDI31091.1"/>
    </source>
</evidence>
<dbReference type="InterPro" id="IPR011042">
    <property type="entry name" value="6-blade_b-propeller_TolB-like"/>
</dbReference>
<name>A0A8B6EAA5_MYTGA</name>
<keyword evidence="1" id="KW-0863">Zinc-finger</keyword>
<keyword evidence="4" id="KW-1185">Reference proteome</keyword>
<comment type="caution">
    <text evidence="3">The sequence shown here is derived from an EMBL/GenBank/DDBJ whole genome shotgun (WGS) entry which is preliminary data.</text>
</comment>
<dbReference type="Gene3D" id="3.30.160.60">
    <property type="entry name" value="Classic Zinc Finger"/>
    <property type="match status" value="1"/>
</dbReference>
<evidence type="ECO:0000259" key="2">
    <source>
        <dbReference type="PROSITE" id="PS50119"/>
    </source>
</evidence>
<dbReference type="SUPFAM" id="SSF57845">
    <property type="entry name" value="B-box zinc-binding domain"/>
    <property type="match status" value="1"/>
</dbReference>
<evidence type="ECO:0000256" key="1">
    <source>
        <dbReference type="PROSITE-ProRule" id="PRU00024"/>
    </source>
</evidence>
<evidence type="ECO:0000313" key="4">
    <source>
        <dbReference type="Proteomes" id="UP000596742"/>
    </source>
</evidence>
<dbReference type="SUPFAM" id="SSF63829">
    <property type="entry name" value="Calcium-dependent phosphotriesterase"/>
    <property type="match status" value="1"/>
</dbReference>
<reference evidence="3" key="1">
    <citation type="submission" date="2018-11" db="EMBL/GenBank/DDBJ databases">
        <authorList>
            <person name="Alioto T."/>
            <person name="Alioto T."/>
        </authorList>
    </citation>
    <scope>NUCLEOTIDE SEQUENCE</scope>
</reference>
<proteinExistence type="predicted"/>
<keyword evidence="1" id="KW-0862">Zinc</keyword>
<dbReference type="Proteomes" id="UP000596742">
    <property type="component" value="Unassembled WGS sequence"/>
</dbReference>
<keyword evidence="1" id="KW-0479">Metal-binding</keyword>
<dbReference type="InterPro" id="IPR047153">
    <property type="entry name" value="TRIM45/56/19-like"/>
</dbReference>
<protein>
    <recommendedName>
        <fullName evidence="2">B box-type domain-containing protein</fullName>
    </recommendedName>
</protein>
<dbReference type="AlphaFoldDB" id="A0A8B6EAA5"/>
<dbReference type="SMART" id="SM00336">
    <property type="entry name" value="BBOX"/>
    <property type="match status" value="2"/>
</dbReference>
<gene>
    <name evidence="3" type="ORF">MGAL_10B015637</name>
</gene>
<dbReference type="Pfam" id="PF00643">
    <property type="entry name" value="zf-B_box"/>
    <property type="match status" value="1"/>
</dbReference>
<dbReference type="EMBL" id="UYJE01004761">
    <property type="protein sequence ID" value="VDI31091.1"/>
    <property type="molecule type" value="Genomic_DNA"/>
</dbReference>